<keyword evidence="1" id="KW-1133">Transmembrane helix</keyword>
<dbReference type="KEGG" id="fll:EI427_19530"/>
<organism evidence="2 3">
    <name type="scientific">Flammeovirga pectinis</name>
    <dbReference type="NCBI Taxonomy" id="2494373"/>
    <lineage>
        <taxon>Bacteria</taxon>
        <taxon>Pseudomonadati</taxon>
        <taxon>Bacteroidota</taxon>
        <taxon>Cytophagia</taxon>
        <taxon>Cytophagales</taxon>
        <taxon>Flammeovirgaceae</taxon>
        <taxon>Flammeovirga</taxon>
    </lineage>
</organism>
<evidence type="ECO:0000313" key="3">
    <source>
        <dbReference type="Proteomes" id="UP000267268"/>
    </source>
</evidence>
<dbReference type="OrthoDB" id="8161897at2"/>
<dbReference type="RefSeq" id="WP_126617896.1">
    <property type="nucleotide sequence ID" value="NZ_CP034562.1"/>
</dbReference>
<dbReference type="Proteomes" id="UP000267268">
    <property type="component" value="Chromosome 1"/>
</dbReference>
<feature type="transmembrane region" description="Helical" evidence="1">
    <location>
        <begin position="85"/>
        <end position="102"/>
    </location>
</feature>
<dbReference type="AlphaFoldDB" id="A0A3S9P845"/>
<feature type="transmembrane region" description="Helical" evidence="1">
    <location>
        <begin position="108"/>
        <end position="126"/>
    </location>
</feature>
<name>A0A3S9P845_9BACT</name>
<evidence type="ECO:0000313" key="2">
    <source>
        <dbReference type="EMBL" id="AZQ64323.1"/>
    </source>
</evidence>
<reference evidence="2 3" key="1">
    <citation type="submission" date="2018-12" db="EMBL/GenBank/DDBJ databases">
        <title>Flammeovirga pectinis sp. nov., isolated from the gut of the Korean scallop, Patinopecten yessoensis.</title>
        <authorList>
            <person name="Bae J.-W."/>
            <person name="Jeong Y.-S."/>
            <person name="Kang W."/>
        </authorList>
    </citation>
    <scope>NUCLEOTIDE SEQUENCE [LARGE SCALE GENOMIC DNA]</scope>
    <source>
        <strain evidence="2 3">L12M1</strain>
    </source>
</reference>
<proteinExistence type="predicted"/>
<evidence type="ECO:0008006" key="4">
    <source>
        <dbReference type="Google" id="ProtNLM"/>
    </source>
</evidence>
<dbReference type="EMBL" id="CP034562">
    <property type="protein sequence ID" value="AZQ64323.1"/>
    <property type="molecule type" value="Genomic_DNA"/>
</dbReference>
<keyword evidence="1" id="KW-0472">Membrane</keyword>
<feature type="transmembrane region" description="Helical" evidence="1">
    <location>
        <begin position="21"/>
        <end position="41"/>
    </location>
</feature>
<keyword evidence="3" id="KW-1185">Reference proteome</keyword>
<accession>A0A3S9P845</accession>
<evidence type="ECO:0000256" key="1">
    <source>
        <dbReference type="SAM" id="Phobius"/>
    </source>
</evidence>
<protein>
    <recommendedName>
        <fullName evidence="4">DoxX family membrane protein</fullName>
    </recommendedName>
</protein>
<keyword evidence="1" id="KW-0812">Transmembrane</keyword>
<feature type="transmembrane region" description="Helical" evidence="1">
    <location>
        <begin position="53"/>
        <end position="78"/>
    </location>
</feature>
<sequence length="135" mass="14301">MENQAAVNIEATSESKVTMGVRYLLAVMMIVFGANKFLQFLPMPPANDQVAQVFGSLMLMGILPIVGILEVVGGILLALKKAVPATLIVLGAIGFNAVLFHATLDPAGIGGAIGFTAMIIYLAYVYRAKFAPLFK</sequence>
<gene>
    <name evidence="2" type="ORF">EI427_19530</name>
</gene>